<dbReference type="OrthoDB" id="6310547at2"/>
<sequence length="138" mass="14366">MPLICIDGTTVSISVDGPQKIAKTSDTVATSTMNTMKIDGKSILLEADLADWLSGYQTAYEHSSYSGGKAQGDAITGISNLTTKTFSSAQVVKADTVIKGTLKVTAPATDSKGSKDPVSTINVTIKITDPAQTYSKST</sequence>
<dbReference type="eggNOG" id="ENOG50348HP">
    <property type="taxonomic scope" value="Bacteria"/>
</dbReference>
<proteinExistence type="predicted"/>
<evidence type="ECO:0000313" key="1">
    <source>
        <dbReference type="EMBL" id="ABR70145.1"/>
    </source>
</evidence>
<dbReference type="HOGENOM" id="CLU_1852804_0_0_6"/>
<dbReference type="EMBL" id="CP000749">
    <property type="protein sequence ID" value="ABR70145.1"/>
    <property type="molecule type" value="Genomic_DNA"/>
</dbReference>
<dbReference type="AlphaFoldDB" id="A6VUL6"/>
<reference evidence="1" key="1">
    <citation type="submission" date="2007-06" db="EMBL/GenBank/DDBJ databases">
        <title>Complete sequence of Marinomonas sp. MWYL1.</title>
        <authorList>
            <consortium name="US DOE Joint Genome Institute"/>
            <person name="Copeland A."/>
            <person name="Lucas S."/>
            <person name="Lapidus A."/>
            <person name="Barry K."/>
            <person name="Glavina del Rio T."/>
            <person name="Dalin E."/>
            <person name="Tice H."/>
            <person name="Pitluck S."/>
            <person name="Kiss H."/>
            <person name="Brettin T."/>
            <person name="Bruce D."/>
            <person name="Detter J.C."/>
            <person name="Han C."/>
            <person name="Schmutz J."/>
            <person name="Larimer F."/>
            <person name="Land M."/>
            <person name="Hauser L."/>
            <person name="Kyrpides N."/>
            <person name="Kim E."/>
            <person name="Johnston A.W.B."/>
            <person name="Todd J.D."/>
            <person name="Rogers R."/>
            <person name="Wexler M."/>
            <person name="Bond P.L."/>
            <person name="Li Y."/>
            <person name="Richardson P."/>
        </authorList>
    </citation>
    <scope>NUCLEOTIDE SEQUENCE [LARGE SCALE GENOMIC DNA]</scope>
    <source>
        <strain evidence="1">MWYL1</strain>
    </source>
</reference>
<gene>
    <name evidence="1" type="ordered locus">Mmwyl1_1216</name>
</gene>
<organism evidence="1">
    <name type="scientific">Marinomonas sp. (strain MWYL1)</name>
    <dbReference type="NCBI Taxonomy" id="400668"/>
    <lineage>
        <taxon>Bacteria</taxon>
        <taxon>Pseudomonadati</taxon>
        <taxon>Pseudomonadota</taxon>
        <taxon>Gammaproteobacteria</taxon>
        <taxon>Oceanospirillales</taxon>
        <taxon>Oceanospirillaceae</taxon>
        <taxon>Marinomonas</taxon>
    </lineage>
</organism>
<dbReference type="STRING" id="400668.Mmwyl1_1216"/>
<accession>A6VUL6</accession>
<protein>
    <submittedName>
        <fullName evidence="1">Uncharacterized protein</fullName>
    </submittedName>
</protein>
<name>A6VUL6_MARMS</name>
<dbReference type="KEGG" id="mmw:Mmwyl1_1216"/>